<reference evidence="2" key="1">
    <citation type="submission" date="2018-05" db="EMBL/GenBank/DDBJ databases">
        <title>Draft genome of Mucuna pruriens seed.</title>
        <authorList>
            <person name="Nnadi N.E."/>
            <person name="Vos R."/>
            <person name="Hasami M.H."/>
            <person name="Devisetty U.K."/>
            <person name="Aguiy J.C."/>
        </authorList>
    </citation>
    <scope>NUCLEOTIDE SEQUENCE [LARGE SCALE GENOMIC DNA]</scope>
    <source>
        <strain evidence="2">JCA_2017</strain>
    </source>
</reference>
<dbReference type="AlphaFoldDB" id="A0A371EXB8"/>
<gene>
    <name evidence="2" type="ORF">CR513_50132</name>
</gene>
<keyword evidence="3" id="KW-1185">Reference proteome</keyword>
<comment type="caution">
    <text evidence="2">The sequence shown here is derived from an EMBL/GenBank/DDBJ whole genome shotgun (WGS) entry which is preliminary data.</text>
</comment>
<evidence type="ECO:0000256" key="1">
    <source>
        <dbReference type="SAM" id="MobiDB-lite"/>
    </source>
</evidence>
<protein>
    <submittedName>
        <fullName evidence="2">Uncharacterized protein</fullName>
    </submittedName>
</protein>
<feature type="non-terminal residue" evidence="2">
    <location>
        <position position="1"/>
    </location>
</feature>
<dbReference type="Proteomes" id="UP000257109">
    <property type="component" value="Unassembled WGS sequence"/>
</dbReference>
<feature type="region of interest" description="Disordered" evidence="1">
    <location>
        <begin position="20"/>
        <end position="67"/>
    </location>
</feature>
<evidence type="ECO:0000313" key="2">
    <source>
        <dbReference type="EMBL" id="RDX70613.1"/>
    </source>
</evidence>
<evidence type="ECO:0000313" key="3">
    <source>
        <dbReference type="Proteomes" id="UP000257109"/>
    </source>
</evidence>
<organism evidence="2 3">
    <name type="scientific">Mucuna pruriens</name>
    <name type="common">Velvet bean</name>
    <name type="synonym">Dolichos pruriens</name>
    <dbReference type="NCBI Taxonomy" id="157652"/>
    <lineage>
        <taxon>Eukaryota</taxon>
        <taxon>Viridiplantae</taxon>
        <taxon>Streptophyta</taxon>
        <taxon>Embryophyta</taxon>
        <taxon>Tracheophyta</taxon>
        <taxon>Spermatophyta</taxon>
        <taxon>Magnoliopsida</taxon>
        <taxon>eudicotyledons</taxon>
        <taxon>Gunneridae</taxon>
        <taxon>Pentapetalae</taxon>
        <taxon>rosids</taxon>
        <taxon>fabids</taxon>
        <taxon>Fabales</taxon>
        <taxon>Fabaceae</taxon>
        <taxon>Papilionoideae</taxon>
        <taxon>50 kb inversion clade</taxon>
        <taxon>NPAAA clade</taxon>
        <taxon>indigoferoid/millettioid clade</taxon>
        <taxon>Phaseoleae</taxon>
        <taxon>Mucuna</taxon>
    </lineage>
</organism>
<sequence length="67" mass="7736">MGLITDLRYQKDFGSLPHQTIRPIRDSQCPGHKRRSISDPFGQTIRPIRSSQCPRCERRSMTPPSKL</sequence>
<proteinExistence type="predicted"/>
<dbReference type="EMBL" id="QJKJ01011639">
    <property type="protein sequence ID" value="RDX70613.1"/>
    <property type="molecule type" value="Genomic_DNA"/>
</dbReference>
<accession>A0A371EXB8</accession>
<name>A0A371EXB8_MUCPR</name>